<dbReference type="RefSeq" id="WP_099264005.1">
    <property type="nucleotide sequence ID" value="NZ_NIZW01000036.1"/>
</dbReference>
<sequence>MNESTVFLIEESFADGESVSRFLQSYDLRVERFDHPSQFYESHDPGTPGCLVLDLNVSLVAGITLAEQISQQGYCPPYIILGGEPRTCDLARAMRSGARDFFEKPLDVSLFVERVREAIAHDEQQRRQWEADQSVQKRINSLSPRERQILTLVMDGKLSKQIASKLDISIKTVEAHRANILRKMHVDSFIQVVCLIANKRELLDTQVRSVA</sequence>
<keyword evidence="3" id="KW-0804">Transcription</keyword>
<dbReference type="SMART" id="SM00421">
    <property type="entry name" value="HTH_LUXR"/>
    <property type="match status" value="1"/>
</dbReference>
<comment type="caution">
    <text evidence="7">The sequence shown here is derived from an EMBL/GenBank/DDBJ whole genome shotgun (WGS) entry which is preliminary data.</text>
</comment>
<protein>
    <submittedName>
        <fullName evidence="7">DNA-binding response regulator</fullName>
    </submittedName>
</protein>
<reference evidence="7 8" key="1">
    <citation type="submission" date="2017-06" db="EMBL/GenBank/DDBJ databases">
        <title>Description of Rhodopirellula bahusiensis sp. nov.</title>
        <authorList>
            <person name="Kizina J."/>
            <person name="Harder J."/>
        </authorList>
    </citation>
    <scope>NUCLEOTIDE SEQUENCE [LARGE SCALE GENOMIC DNA]</scope>
    <source>
        <strain evidence="7 8">SWK21</strain>
    </source>
</reference>
<gene>
    <name evidence="7" type="ORF">CEE69_28545</name>
</gene>
<dbReference type="SUPFAM" id="SSF46894">
    <property type="entry name" value="C-terminal effector domain of the bipartite response regulators"/>
    <property type="match status" value="1"/>
</dbReference>
<dbReference type="AlphaFoldDB" id="A0A2G1VYV1"/>
<evidence type="ECO:0000259" key="5">
    <source>
        <dbReference type="PROSITE" id="PS50043"/>
    </source>
</evidence>
<dbReference type="OrthoDB" id="271936at2"/>
<dbReference type="PRINTS" id="PR00038">
    <property type="entry name" value="HTHLUXR"/>
</dbReference>
<dbReference type="CDD" id="cd06170">
    <property type="entry name" value="LuxR_C_like"/>
    <property type="match status" value="1"/>
</dbReference>
<dbReference type="PROSITE" id="PS50043">
    <property type="entry name" value="HTH_LUXR_2"/>
    <property type="match status" value="1"/>
</dbReference>
<keyword evidence="4" id="KW-0597">Phosphoprotein</keyword>
<dbReference type="GO" id="GO:0006355">
    <property type="term" value="P:regulation of DNA-templated transcription"/>
    <property type="evidence" value="ECO:0007669"/>
    <property type="project" value="InterPro"/>
</dbReference>
<dbReference type="SUPFAM" id="SSF52172">
    <property type="entry name" value="CheY-like"/>
    <property type="match status" value="1"/>
</dbReference>
<dbReference type="GeneID" id="90611812"/>
<name>A0A2G1VYV1_9BACT</name>
<evidence type="ECO:0000256" key="1">
    <source>
        <dbReference type="ARBA" id="ARBA00023015"/>
    </source>
</evidence>
<dbReference type="Proteomes" id="UP000225740">
    <property type="component" value="Unassembled WGS sequence"/>
</dbReference>
<dbReference type="InterPro" id="IPR016032">
    <property type="entry name" value="Sig_transdc_resp-reg_C-effctor"/>
</dbReference>
<dbReference type="InterPro" id="IPR036388">
    <property type="entry name" value="WH-like_DNA-bd_sf"/>
</dbReference>
<keyword evidence="1" id="KW-0805">Transcription regulation</keyword>
<evidence type="ECO:0000313" key="8">
    <source>
        <dbReference type="Proteomes" id="UP000225740"/>
    </source>
</evidence>
<feature type="modified residue" description="4-aspartylphosphate" evidence="4">
    <location>
        <position position="54"/>
    </location>
</feature>
<keyword evidence="2 7" id="KW-0238">DNA-binding</keyword>
<dbReference type="InterPro" id="IPR001789">
    <property type="entry name" value="Sig_transdc_resp-reg_receiver"/>
</dbReference>
<dbReference type="InterPro" id="IPR011006">
    <property type="entry name" value="CheY-like_superfamily"/>
</dbReference>
<dbReference type="InterPro" id="IPR000792">
    <property type="entry name" value="Tscrpt_reg_LuxR_C"/>
</dbReference>
<dbReference type="Pfam" id="PF00072">
    <property type="entry name" value="Response_reg"/>
    <property type="match status" value="1"/>
</dbReference>
<keyword evidence="8" id="KW-1185">Reference proteome</keyword>
<dbReference type="PROSITE" id="PS00622">
    <property type="entry name" value="HTH_LUXR_1"/>
    <property type="match status" value="1"/>
</dbReference>
<proteinExistence type="predicted"/>
<dbReference type="PANTHER" id="PTHR44688:SF16">
    <property type="entry name" value="DNA-BINDING TRANSCRIPTIONAL ACTIVATOR DEVR_DOSR"/>
    <property type="match status" value="1"/>
</dbReference>
<evidence type="ECO:0000256" key="2">
    <source>
        <dbReference type="ARBA" id="ARBA00023125"/>
    </source>
</evidence>
<evidence type="ECO:0000313" key="7">
    <source>
        <dbReference type="EMBL" id="PHQ31925.1"/>
    </source>
</evidence>
<feature type="domain" description="Response regulatory" evidence="6">
    <location>
        <begin position="5"/>
        <end position="119"/>
    </location>
</feature>
<dbReference type="Gene3D" id="3.40.50.2300">
    <property type="match status" value="1"/>
</dbReference>
<accession>A0A2G1VYV1</accession>
<dbReference type="GO" id="GO:0003677">
    <property type="term" value="F:DNA binding"/>
    <property type="evidence" value="ECO:0007669"/>
    <property type="project" value="UniProtKB-KW"/>
</dbReference>
<evidence type="ECO:0000256" key="4">
    <source>
        <dbReference type="PROSITE-ProRule" id="PRU00169"/>
    </source>
</evidence>
<feature type="domain" description="HTH luxR-type" evidence="5">
    <location>
        <begin position="135"/>
        <end position="200"/>
    </location>
</feature>
<organism evidence="7 8">
    <name type="scientific">Rhodopirellula bahusiensis</name>
    <dbReference type="NCBI Taxonomy" id="2014065"/>
    <lineage>
        <taxon>Bacteria</taxon>
        <taxon>Pseudomonadati</taxon>
        <taxon>Planctomycetota</taxon>
        <taxon>Planctomycetia</taxon>
        <taxon>Pirellulales</taxon>
        <taxon>Pirellulaceae</taxon>
        <taxon>Rhodopirellula</taxon>
    </lineage>
</organism>
<dbReference type="PROSITE" id="PS50110">
    <property type="entry name" value="RESPONSE_REGULATORY"/>
    <property type="match status" value="1"/>
</dbReference>
<dbReference type="SMART" id="SM00448">
    <property type="entry name" value="REC"/>
    <property type="match status" value="1"/>
</dbReference>
<dbReference type="Pfam" id="PF00196">
    <property type="entry name" value="GerE"/>
    <property type="match status" value="1"/>
</dbReference>
<evidence type="ECO:0000256" key="3">
    <source>
        <dbReference type="ARBA" id="ARBA00023163"/>
    </source>
</evidence>
<evidence type="ECO:0000259" key="6">
    <source>
        <dbReference type="PROSITE" id="PS50110"/>
    </source>
</evidence>
<dbReference type="PANTHER" id="PTHR44688">
    <property type="entry name" value="DNA-BINDING TRANSCRIPTIONAL ACTIVATOR DEVR_DOSR"/>
    <property type="match status" value="1"/>
</dbReference>
<dbReference type="GO" id="GO:0000160">
    <property type="term" value="P:phosphorelay signal transduction system"/>
    <property type="evidence" value="ECO:0007669"/>
    <property type="project" value="InterPro"/>
</dbReference>
<dbReference type="EMBL" id="NIZW01000036">
    <property type="protein sequence ID" value="PHQ31925.1"/>
    <property type="molecule type" value="Genomic_DNA"/>
</dbReference>
<dbReference type="Gene3D" id="1.10.10.10">
    <property type="entry name" value="Winged helix-like DNA-binding domain superfamily/Winged helix DNA-binding domain"/>
    <property type="match status" value="1"/>
</dbReference>